<dbReference type="AlphaFoldDB" id="A0A4R5KD60"/>
<dbReference type="GO" id="GO:0043565">
    <property type="term" value="F:sequence-specific DNA binding"/>
    <property type="evidence" value="ECO:0007669"/>
    <property type="project" value="InterPro"/>
</dbReference>
<feature type="modified residue" description="4-aspartylphosphate" evidence="4">
    <location>
        <position position="92"/>
    </location>
</feature>
<feature type="domain" description="Response regulatory" evidence="6">
    <location>
        <begin position="41"/>
        <end position="157"/>
    </location>
</feature>
<feature type="domain" description="HTH araC/xylS-type" evidence="5">
    <location>
        <begin position="477"/>
        <end position="575"/>
    </location>
</feature>
<dbReference type="PANTHER" id="PTHR43280:SF2">
    <property type="entry name" value="HTH-TYPE TRANSCRIPTIONAL REGULATOR EXSA"/>
    <property type="match status" value="1"/>
</dbReference>
<gene>
    <name evidence="7" type="ORF">E1757_27765</name>
</gene>
<dbReference type="SUPFAM" id="SSF46689">
    <property type="entry name" value="Homeodomain-like"/>
    <property type="match status" value="2"/>
</dbReference>
<dbReference type="Proteomes" id="UP000295636">
    <property type="component" value="Unassembled WGS sequence"/>
</dbReference>
<dbReference type="PANTHER" id="PTHR43280">
    <property type="entry name" value="ARAC-FAMILY TRANSCRIPTIONAL REGULATOR"/>
    <property type="match status" value="1"/>
</dbReference>
<keyword evidence="8" id="KW-1185">Reference proteome</keyword>
<dbReference type="Gene3D" id="1.10.10.60">
    <property type="entry name" value="Homeodomain-like"/>
    <property type="match status" value="2"/>
</dbReference>
<comment type="caution">
    <text evidence="7">The sequence shown here is derived from an EMBL/GenBank/DDBJ whole genome shotgun (WGS) entry which is preliminary data.</text>
</comment>
<dbReference type="GO" id="GO:0000160">
    <property type="term" value="P:phosphorelay signal transduction system"/>
    <property type="evidence" value="ECO:0007669"/>
    <property type="project" value="InterPro"/>
</dbReference>
<evidence type="ECO:0000256" key="3">
    <source>
        <dbReference type="ARBA" id="ARBA00023163"/>
    </source>
</evidence>
<name>A0A4R5KD60_9BACL</name>
<dbReference type="OrthoDB" id="9794370at2"/>
<dbReference type="SMART" id="SM00342">
    <property type="entry name" value="HTH_ARAC"/>
    <property type="match status" value="1"/>
</dbReference>
<evidence type="ECO:0000259" key="6">
    <source>
        <dbReference type="PROSITE" id="PS50110"/>
    </source>
</evidence>
<protein>
    <submittedName>
        <fullName evidence="7">Response regulator</fullName>
    </submittedName>
</protein>
<organism evidence="7 8">
    <name type="scientific">Paenibacillus piri</name>
    <dbReference type="NCBI Taxonomy" id="2547395"/>
    <lineage>
        <taxon>Bacteria</taxon>
        <taxon>Bacillati</taxon>
        <taxon>Bacillota</taxon>
        <taxon>Bacilli</taxon>
        <taxon>Bacillales</taxon>
        <taxon>Paenibacillaceae</taxon>
        <taxon>Paenibacillus</taxon>
    </lineage>
</organism>
<dbReference type="InterPro" id="IPR020449">
    <property type="entry name" value="Tscrpt_reg_AraC-type_HTH"/>
</dbReference>
<proteinExistence type="predicted"/>
<dbReference type="GO" id="GO:0003700">
    <property type="term" value="F:DNA-binding transcription factor activity"/>
    <property type="evidence" value="ECO:0007669"/>
    <property type="project" value="InterPro"/>
</dbReference>
<dbReference type="Gene3D" id="3.40.50.2300">
    <property type="match status" value="1"/>
</dbReference>
<dbReference type="PROSITE" id="PS50110">
    <property type="entry name" value="RESPONSE_REGULATORY"/>
    <property type="match status" value="1"/>
</dbReference>
<keyword evidence="4" id="KW-0597">Phosphoprotein</keyword>
<keyword evidence="3" id="KW-0804">Transcription</keyword>
<dbReference type="Pfam" id="PF00072">
    <property type="entry name" value="Response_reg"/>
    <property type="match status" value="1"/>
</dbReference>
<evidence type="ECO:0000259" key="5">
    <source>
        <dbReference type="PROSITE" id="PS01124"/>
    </source>
</evidence>
<evidence type="ECO:0000256" key="2">
    <source>
        <dbReference type="ARBA" id="ARBA00023125"/>
    </source>
</evidence>
<dbReference type="EMBL" id="SMRT01000017">
    <property type="protein sequence ID" value="TDF93279.1"/>
    <property type="molecule type" value="Genomic_DNA"/>
</dbReference>
<dbReference type="Pfam" id="PF12833">
    <property type="entry name" value="HTH_18"/>
    <property type="match status" value="1"/>
</dbReference>
<dbReference type="PRINTS" id="PR00032">
    <property type="entry name" value="HTHARAC"/>
</dbReference>
<dbReference type="SMART" id="SM00448">
    <property type="entry name" value="REC"/>
    <property type="match status" value="1"/>
</dbReference>
<dbReference type="InterPro" id="IPR011006">
    <property type="entry name" value="CheY-like_superfamily"/>
</dbReference>
<dbReference type="InterPro" id="IPR018062">
    <property type="entry name" value="HTH_AraC-typ_CS"/>
</dbReference>
<dbReference type="PROSITE" id="PS00041">
    <property type="entry name" value="HTH_ARAC_FAMILY_1"/>
    <property type="match status" value="1"/>
</dbReference>
<dbReference type="InterPro" id="IPR018060">
    <property type="entry name" value="HTH_AraC"/>
</dbReference>
<dbReference type="PROSITE" id="PS01124">
    <property type="entry name" value="HTH_ARAC_FAMILY_2"/>
    <property type="match status" value="1"/>
</dbReference>
<dbReference type="InterPro" id="IPR009057">
    <property type="entry name" value="Homeodomain-like_sf"/>
</dbReference>
<dbReference type="CDD" id="cd17536">
    <property type="entry name" value="REC_YesN-like"/>
    <property type="match status" value="1"/>
</dbReference>
<keyword evidence="1" id="KW-0805">Transcription regulation</keyword>
<reference evidence="7 8" key="1">
    <citation type="submission" date="2019-03" db="EMBL/GenBank/DDBJ databases">
        <title>This is whole genome sequence of Paenibacillus sp MS74 strain.</title>
        <authorList>
            <person name="Trinh H.N."/>
        </authorList>
    </citation>
    <scope>NUCLEOTIDE SEQUENCE [LARGE SCALE GENOMIC DNA]</scope>
    <source>
        <strain evidence="7 8">MS74</strain>
    </source>
</reference>
<evidence type="ECO:0000256" key="4">
    <source>
        <dbReference type="PROSITE-ProRule" id="PRU00169"/>
    </source>
</evidence>
<keyword evidence="2" id="KW-0238">DNA-binding</keyword>
<dbReference type="InterPro" id="IPR001789">
    <property type="entry name" value="Sig_transdc_resp-reg_receiver"/>
</dbReference>
<evidence type="ECO:0000256" key="1">
    <source>
        <dbReference type="ARBA" id="ARBA00023015"/>
    </source>
</evidence>
<evidence type="ECO:0000313" key="7">
    <source>
        <dbReference type="EMBL" id="TDF93279.1"/>
    </source>
</evidence>
<dbReference type="SUPFAM" id="SSF52172">
    <property type="entry name" value="CheY-like"/>
    <property type="match status" value="1"/>
</dbReference>
<sequence length="579" mass="66277">MSISGLSMASARRLDSTLRMHPGCPACASHYIGMENRHMTRLLLVDDEPVILEDLASFLEHMAGVEKVYTAASGPEAVELIEQFPIDIIVTDIRMPGMSGLELCEYAKVNWTMTQCILLSGYAEFEYAQQALKSQAAAYLLKPVKKDELSETIRLVMGKVREKWEEIGSNRKARQTLRSHLSVLKAKLLLDLLKGKRFPPQRLAEELDKLEIAFSEGGRAALLMLRVENRFLDYDEHSISLFEFAVVNIAEEVLGEHFDVWACKDDYQYIVFLLSLKAGSPASPTSVRKLLERLACQLQIHVSAYLDGSISVLVSDDEPFPAHTPELYQKALQLFRQLPGSEQEHMIRLWDQLPYTPMRSLQRLYEPPTVLQLMEARRWPDAHRRLDDIFAELSGEGLDTSEHLAEVFFALSNAYSCIVHVNGLQLANVLGDHFAMMTNTSLLRSTKQLRSWSADALQRIEHCIRRETRETPGTFVQQVHQYIERHLAEDVSLQALGSHMHLHPAYISAMYKQETGENLSDYIYRYRMDKARYLLRTSKSKIYEIAAQIGYQYTPYFTKLFKNHFGMTPQEYRESANRA</sequence>
<accession>A0A4R5KD60</accession>
<evidence type="ECO:0000313" key="8">
    <source>
        <dbReference type="Proteomes" id="UP000295636"/>
    </source>
</evidence>